<sequence>MSEQTVIERGEETFYKTYNRFPVVFDHGKGVWLYDEDGEAYLDFGAGIAVMGLGYGDPEFTQAVKDQADKLLHISNLFYSRPAVEAGEKLLAASGMDRVFFTNSGTEAIEGALKVARRYAYNKDHGHDHEIIAMHHSFHGRSMGALSVTGNDHYQEPFKPLIPGIRFADFNDLDSVKALINDKTCAIIMETIQGEGGIYPAAKEFLEGVRKLCDEHDMLLILDEIQCGMGRTGHMFAWQGYGIKPDVMTTAKALGNGLPVGAFLAWGKAAQAMGPGDHGTTYGGNPLVTAGARAVLDIFGKRDIPGHAAKIGAYLKEQLKGLAEECDLVKERRGVGLIQGLEFTCPVGPIVAEALLKQKLVLISAGSNVIRFVPPLIIEKEDVDEMMKRLRAAVEAVRQNAGK</sequence>
<feature type="binding site" evidence="5">
    <location>
        <begin position="223"/>
        <end position="226"/>
    </location>
    <ligand>
        <name>pyridoxal 5'-phosphate</name>
        <dbReference type="ChEBI" id="CHEBI:597326"/>
    </ligand>
</feature>
<feature type="binding site" evidence="5">
    <location>
        <position position="141"/>
    </location>
    <ligand>
        <name>N(2)-acetyl-L-ornithine</name>
        <dbReference type="ChEBI" id="CHEBI:57805"/>
    </ligand>
</feature>
<dbReference type="InterPro" id="IPR015421">
    <property type="entry name" value="PyrdxlP-dep_Trfase_major"/>
</dbReference>
<dbReference type="InterPro" id="IPR015424">
    <property type="entry name" value="PyrdxlP-dep_Trfase"/>
</dbReference>
<dbReference type="Gene3D" id="3.40.640.10">
    <property type="entry name" value="Type I PLP-dependent aspartate aminotransferase-like (Major domain)"/>
    <property type="match status" value="1"/>
</dbReference>
<dbReference type="InterPro" id="IPR015422">
    <property type="entry name" value="PyrdxlP-dep_Trfase_small"/>
</dbReference>
<comment type="caution">
    <text evidence="6">The sequence shown here is derived from an EMBL/GenBank/DDBJ whole genome shotgun (WGS) entry which is preliminary data.</text>
</comment>
<reference evidence="6" key="1">
    <citation type="journal article" date="2021" name="PeerJ">
        <title>Extensive microbial diversity within the chicken gut microbiome revealed by metagenomics and culture.</title>
        <authorList>
            <person name="Gilroy R."/>
            <person name="Ravi A."/>
            <person name="Getino M."/>
            <person name="Pursley I."/>
            <person name="Horton D.L."/>
            <person name="Alikhan N.F."/>
            <person name="Baker D."/>
            <person name="Gharbi K."/>
            <person name="Hall N."/>
            <person name="Watson M."/>
            <person name="Adriaenssens E.M."/>
            <person name="Foster-Nyarko E."/>
            <person name="Jarju S."/>
            <person name="Secka A."/>
            <person name="Antonio M."/>
            <person name="Oren A."/>
            <person name="Chaudhuri R.R."/>
            <person name="La Ragione R."/>
            <person name="Hildebrand F."/>
            <person name="Pallen M.J."/>
        </authorList>
    </citation>
    <scope>NUCLEOTIDE SEQUENCE</scope>
    <source>
        <strain evidence="6">CHK198-12963</strain>
    </source>
</reference>
<dbReference type="Proteomes" id="UP000823863">
    <property type="component" value="Unassembled WGS sequence"/>
</dbReference>
<dbReference type="GO" id="GO:0003992">
    <property type="term" value="F:N2-acetyl-L-ornithine:2-oxoglutarate 5-aminotransferase activity"/>
    <property type="evidence" value="ECO:0007669"/>
    <property type="project" value="UniProtKB-UniRule"/>
</dbReference>
<evidence type="ECO:0000256" key="2">
    <source>
        <dbReference type="ARBA" id="ARBA00022605"/>
    </source>
</evidence>
<protein>
    <recommendedName>
        <fullName evidence="5">Acetylornithine aminotransferase</fullName>
        <shortName evidence="5">ACOAT</shortName>
        <ecNumber evidence="5">2.6.1.11</ecNumber>
    </recommendedName>
</protein>
<feature type="binding site" evidence="5">
    <location>
        <begin position="105"/>
        <end position="106"/>
    </location>
    <ligand>
        <name>pyridoxal 5'-phosphate</name>
        <dbReference type="ChEBI" id="CHEBI:597326"/>
    </ligand>
</feature>
<gene>
    <name evidence="5" type="primary">argD</name>
    <name evidence="6" type="ORF">H9931_03965</name>
</gene>
<comment type="cofactor">
    <cofactor evidence="5">
        <name>pyridoxal 5'-phosphate</name>
        <dbReference type="ChEBI" id="CHEBI:597326"/>
    </cofactor>
    <text evidence="5">Binds 1 pyridoxal phosphate per subunit.</text>
</comment>
<dbReference type="Pfam" id="PF00202">
    <property type="entry name" value="Aminotran_3"/>
    <property type="match status" value="1"/>
</dbReference>
<dbReference type="CDD" id="cd00610">
    <property type="entry name" value="OAT_like"/>
    <property type="match status" value="1"/>
</dbReference>
<evidence type="ECO:0000256" key="3">
    <source>
        <dbReference type="ARBA" id="ARBA00022679"/>
    </source>
</evidence>
<dbReference type="Gene3D" id="3.90.1150.10">
    <property type="entry name" value="Aspartate Aminotransferase, domain 1"/>
    <property type="match status" value="1"/>
</dbReference>
<keyword evidence="2 5" id="KW-0028">Amino-acid biosynthesis</keyword>
<comment type="subcellular location">
    <subcellularLocation>
        <location evidence="5">Cytoplasm</location>
    </subcellularLocation>
</comment>
<dbReference type="FunFam" id="3.40.640.10:FF:000004">
    <property type="entry name" value="Acetylornithine aminotransferase"/>
    <property type="match status" value="1"/>
</dbReference>
<feature type="modified residue" description="N6-(pyridoxal phosphate)lysine" evidence="5">
    <location>
        <position position="252"/>
    </location>
</feature>
<dbReference type="GO" id="GO:0042802">
    <property type="term" value="F:identical protein binding"/>
    <property type="evidence" value="ECO:0007669"/>
    <property type="project" value="TreeGrafter"/>
</dbReference>
<dbReference type="InterPro" id="IPR004636">
    <property type="entry name" value="AcOrn/SuccOrn_fam"/>
</dbReference>
<evidence type="ECO:0000256" key="5">
    <source>
        <dbReference type="HAMAP-Rule" id="MF_01107"/>
    </source>
</evidence>
<evidence type="ECO:0000256" key="1">
    <source>
        <dbReference type="ARBA" id="ARBA00022576"/>
    </source>
</evidence>
<feature type="binding site" evidence="5">
    <location>
        <position position="281"/>
    </location>
    <ligand>
        <name>pyridoxal 5'-phosphate</name>
        <dbReference type="ChEBI" id="CHEBI:597326"/>
    </ligand>
</feature>
<dbReference type="PIRSF" id="PIRSF000521">
    <property type="entry name" value="Transaminase_4ab_Lys_Orn"/>
    <property type="match status" value="1"/>
</dbReference>
<dbReference type="AlphaFoldDB" id="A0A9D2TES2"/>
<dbReference type="NCBIfam" id="TIGR00707">
    <property type="entry name" value="argD"/>
    <property type="match status" value="1"/>
</dbReference>
<dbReference type="PANTHER" id="PTHR11986">
    <property type="entry name" value="AMINOTRANSFERASE CLASS III"/>
    <property type="match status" value="1"/>
</dbReference>
<evidence type="ECO:0000313" key="7">
    <source>
        <dbReference type="Proteomes" id="UP000823863"/>
    </source>
</evidence>
<dbReference type="SUPFAM" id="SSF53383">
    <property type="entry name" value="PLP-dependent transferases"/>
    <property type="match status" value="1"/>
</dbReference>
<dbReference type="HAMAP" id="MF_01107">
    <property type="entry name" value="ArgD_aminotrans_3"/>
    <property type="match status" value="1"/>
</dbReference>
<name>A0A9D2TES2_9FIRM</name>
<comment type="similarity">
    <text evidence="5">Belongs to the class-III pyridoxal-phosphate-dependent aminotransferase family. ArgD subfamily.</text>
</comment>
<comment type="catalytic activity">
    <reaction evidence="5">
        <text>N(2)-acetyl-L-ornithine + 2-oxoglutarate = N-acetyl-L-glutamate 5-semialdehyde + L-glutamate</text>
        <dbReference type="Rhea" id="RHEA:18049"/>
        <dbReference type="ChEBI" id="CHEBI:16810"/>
        <dbReference type="ChEBI" id="CHEBI:29123"/>
        <dbReference type="ChEBI" id="CHEBI:29985"/>
        <dbReference type="ChEBI" id="CHEBI:57805"/>
        <dbReference type="EC" id="2.6.1.11"/>
    </reaction>
</comment>
<comment type="subunit">
    <text evidence="5">Homodimer.</text>
</comment>
<feature type="binding site" evidence="5">
    <location>
        <position position="138"/>
    </location>
    <ligand>
        <name>pyridoxal 5'-phosphate</name>
        <dbReference type="ChEBI" id="CHEBI:597326"/>
    </ligand>
</feature>
<dbReference type="GO" id="GO:0006526">
    <property type="term" value="P:L-arginine biosynthetic process"/>
    <property type="evidence" value="ECO:0007669"/>
    <property type="project" value="UniProtKB-UniRule"/>
</dbReference>
<proteinExistence type="inferred from homology"/>
<dbReference type="EMBL" id="DWWB01000017">
    <property type="protein sequence ID" value="HJC65862.1"/>
    <property type="molecule type" value="Genomic_DNA"/>
</dbReference>
<dbReference type="GO" id="GO:0005737">
    <property type="term" value="C:cytoplasm"/>
    <property type="evidence" value="ECO:0007669"/>
    <property type="project" value="UniProtKB-SubCell"/>
</dbReference>
<evidence type="ECO:0000256" key="4">
    <source>
        <dbReference type="ARBA" id="ARBA00022898"/>
    </source>
</evidence>
<reference evidence="6" key="2">
    <citation type="submission" date="2021-04" db="EMBL/GenBank/DDBJ databases">
        <authorList>
            <person name="Gilroy R."/>
        </authorList>
    </citation>
    <scope>NUCLEOTIDE SEQUENCE</scope>
    <source>
        <strain evidence="6">CHK198-12963</strain>
    </source>
</reference>
<keyword evidence="5" id="KW-0055">Arginine biosynthesis</keyword>
<dbReference type="NCBIfam" id="NF002325">
    <property type="entry name" value="PRK01278.1"/>
    <property type="match status" value="1"/>
</dbReference>
<evidence type="ECO:0000313" key="6">
    <source>
        <dbReference type="EMBL" id="HJC65862.1"/>
    </source>
</evidence>
<comment type="miscellaneous">
    <text evidence="5">May also have succinyldiaminopimelate aminotransferase activity, thus carrying out the corresponding step in lysine biosynthesis.</text>
</comment>
<keyword evidence="1 5" id="KW-0032">Aminotransferase</keyword>
<keyword evidence="5" id="KW-0963">Cytoplasm</keyword>
<dbReference type="PANTHER" id="PTHR11986:SF79">
    <property type="entry name" value="ACETYLORNITHINE AMINOTRANSFERASE, MITOCHONDRIAL"/>
    <property type="match status" value="1"/>
</dbReference>
<dbReference type="InterPro" id="IPR049704">
    <property type="entry name" value="Aminotrans_3_PPA_site"/>
</dbReference>
<dbReference type="PROSITE" id="PS00600">
    <property type="entry name" value="AA_TRANSFER_CLASS_3"/>
    <property type="match status" value="1"/>
</dbReference>
<dbReference type="InterPro" id="IPR050103">
    <property type="entry name" value="Class-III_PLP-dep_AT"/>
</dbReference>
<dbReference type="InterPro" id="IPR005814">
    <property type="entry name" value="Aminotrans_3"/>
</dbReference>
<organism evidence="6 7">
    <name type="scientific">Candidatus Enterocloster excrementigallinarum</name>
    <dbReference type="NCBI Taxonomy" id="2838558"/>
    <lineage>
        <taxon>Bacteria</taxon>
        <taxon>Bacillati</taxon>
        <taxon>Bacillota</taxon>
        <taxon>Clostridia</taxon>
        <taxon>Lachnospirales</taxon>
        <taxon>Lachnospiraceae</taxon>
        <taxon>Enterocloster</taxon>
    </lineage>
</organism>
<feature type="binding site" evidence="5">
    <location>
        <position position="280"/>
    </location>
    <ligand>
        <name>N(2)-acetyl-L-ornithine</name>
        <dbReference type="ChEBI" id="CHEBI:57805"/>
    </ligand>
</feature>
<dbReference type="GO" id="GO:0030170">
    <property type="term" value="F:pyridoxal phosphate binding"/>
    <property type="evidence" value="ECO:0007669"/>
    <property type="project" value="InterPro"/>
</dbReference>
<dbReference type="EC" id="2.6.1.11" evidence="5"/>
<keyword evidence="3 5" id="KW-0808">Transferase</keyword>
<keyword evidence="4 5" id="KW-0663">Pyridoxal phosphate</keyword>
<comment type="pathway">
    <text evidence="5">Amino-acid biosynthesis; L-arginine biosynthesis; N(2)-acetyl-L-ornithine from L-glutamate: step 4/4.</text>
</comment>
<accession>A0A9D2TES2</accession>